<dbReference type="Pfam" id="PF00128">
    <property type="entry name" value="Alpha-amylase"/>
    <property type="match status" value="1"/>
</dbReference>
<dbReference type="InterPro" id="IPR045857">
    <property type="entry name" value="O16G_dom_2"/>
</dbReference>
<accession>A0A7V3RGC3</accession>
<dbReference type="GO" id="GO:0004553">
    <property type="term" value="F:hydrolase activity, hydrolyzing O-glycosyl compounds"/>
    <property type="evidence" value="ECO:0007669"/>
    <property type="project" value="InterPro"/>
</dbReference>
<dbReference type="SUPFAM" id="SSF81296">
    <property type="entry name" value="E set domains"/>
    <property type="match status" value="1"/>
</dbReference>
<dbReference type="InterPro" id="IPR017853">
    <property type="entry name" value="GH"/>
</dbReference>
<dbReference type="SUPFAM" id="SSF51011">
    <property type="entry name" value="Glycosyl hydrolase domain"/>
    <property type="match status" value="1"/>
</dbReference>
<dbReference type="SMART" id="SM00642">
    <property type="entry name" value="Aamy"/>
    <property type="match status" value="1"/>
</dbReference>
<comment type="caution">
    <text evidence="4">The sequence shown here is derived from an EMBL/GenBank/DDBJ whole genome shotgun (WGS) entry which is preliminary data.</text>
</comment>
<sequence length="556" mass="63452">MKRLGLLILSMTVIYAVGLDALNHNPDNIFYANPWMGEIRLRANKGAVSEAFVLYTGKRTKMNLIFQDDTYDYFTADVGRFDTTFNYQILVRDKNDSLILPTVGAFKSSQPYFSVPEWALGKIYYSILIDGFYNGKKENDPKNVVAWGKAPDKEYSYGGDIAGIIEKLPYLDTLNFDILLLLPIFQANSNHKYNPRDYTALDPNLGDTIELKTLINEVHKLKKRIIFKFIATHTGSDFQPFLDVIKNGSSSKYFNWYLVKSLPVKLSPPNYECWLNDPRFPKLNLKEPSVQAFLIGYIDYWLRFGFDGVYIGEDSKIEPDFIRMLRNTLKKKYPDILILGSSDILGANGFDGTMNKKITDLIINYFVKNAISTSEFDYELRKALFFYPSQANLVNTIGLSELGKRIAAMTDISNLLLIYAFLFTFCGSPMLTYGDEIGIAVGHPLNMGSFPWNFSNQERTLFEEIKRLINIRKTNPIFSTKYFFPLYVNDINRVYAYDRGGIIVILNGGVTPNFVTLPVWNGTYTNLITGEKNIVANQQLKVSVPAKSFKIIKREI</sequence>
<dbReference type="AlphaFoldDB" id="A0A7V3RGC3"/>
<gene>
    <name evidence="4" type="ORF">ENX68_01215</name>
</gene>
<keyword evidence="1" id="KW-0378">Hydrolase</keyword>
<dbReference type="GO" id="GO:0005975">
    <property type="term" value="P:carbohydrate metabolic process"/>
    <property type="evidence" value="ECO:0007669"/>
    <property type="project" value="InterPro"/>
</dbReference>
<proteinExistence type="predicted"/>
<reference evidence="4" key="1">
    <citation type="journal article" date="2020" name="mSystems">
        <title>Genome- and Community-Level Interaction Insights into Carbon Utilization and Element Cycling Functions of Hydrothermarchaeota in Hydrothermal Sediment.</title>
        <authorList>
            <person name="Zhou Z."/>
            <person name="Liu Y."/>
            <person name="Xu W."/>
            <person name="Pan J."/>
            <person name="Luo Z.H."/>
            <person name="Li M."/>
        </authorList>
    </citation>
    <scope>NUCLEOTIDE SEQUENCE [LARGE SCALE GENOMIC DNA]</scope>
    <source>
        <strain evidence="4">SpSt-961</strain>
    </source>
</reference>
<dbReference type="PANTHER" id="PTHR10357:SF210">
    <property type="entry name" value="MALTODEXTRIN GLUCOSIDASE"/>
    <property type="match status" value="1"/>
</dbReference>
<dbReference type="Gene3D" id="3.20.20.80">
    <property type="entry name" value="Glycosidases"/>
    <property type="match status" value="1"/>
</dbReference>
<dbReference type="EMBL" id="DTOZ01000038">
    <property type="protein sequence ID" value="HGE77603.1"/>
    <property type="molecule type" value="Genomic_DNA"/>
</dbReference>
<dbReference type="SUPFAM" id="SSF51445">
    <property type="entry name" value="(Trans)glycosidases"/>
    <property type="match status" value="1"/>
</dbReference>
<dbReference type="InterPro" id="IPR013780">
    <property type="entry name" value="Glyco_hydro_b"/>
</dbReference>
<evidence type="ECO:0000256" key="1">
    <source>
        <dbReference type="ARBA" id="ARBA00022801"/>
    </source>
</evidence>
<dbReference type="Gene3D" id="2.60.40.10">
    <property type="entry name" value="Immunoglobulins"/>
    <property type="match status" value="1"/>
</dbReference>
<keyword evidence="2" id="KW-0326">Glycosidase</keyword>
<evidence type="ECO:0000313" key="4">
    <source>
        <dbReference type="EMBL" id="HGE77603.1"/>
    </source>
</evidence>
<feature type="domain" description="Glycosyl hydrolase family 13 catalytic" evidence="3">
    <location>
        <begin position="126"/>
        <end position="472"/>
    </location>
</feature>
<dbReference type="InterPro" id="IPR004185">
    <property type="entry name" value="Glyco_hydro_13_lg-like_dom"/>
</dbReference>
<dbReference type="InterPro" id="IPR013783">
    <property type="entry name" value="Ig-like_fold"/>
</dbReference>
<evidence type="ECO:0000259" key="3">
    <source>
        <dbReference type="SMART" id="SM00642"/>
    </source>
</evidence>
<organism evidence="4">
    <name type="scientific">candidate division WOR-3 bacterium</name>
    <dbReference type="NCBI Taxonomy" id="2052148"/>
    <lineage>
        <taxon>Bacteria</taxon>
        <taxon>Bacteria division WOR-3</taxon>
    </lineage>
</organism>
<dbReference type="Gene3D" id="3.90.400.10">
    <property type="entry name" value="Oligo-1,6-glucosidase, Domain 2"/>
    <property type="match status" value="1"/>
</dbReference>
<dbReference type="InterPro" id="IPR014756">
    <property type="entry name" value="Ig_E-set"/>
</dbReference>
<name>A0A7V3RGC3_UNCW3</name>
<dbReference type="Gene3D" id="2.60.40.1180">
    <property type="entry name" value="Golgi alpha-mannosidase II"/>
    <property type="match status" value="1"/>
</dbReference>
<evidence type="ECO:0000256" key="2">
    <source>
        <dbReference type="ARBA" id="ARBA00023295"/>
    </source>
</evidence>
<dbReference type="InterPro" id="IPR006047">
    <property type="entry name" value="GH13_cat_dom"/>
</dbReference>
<protein>
    <recommendedName>
        <fullName evidence="3">Glycosyl hydrolase family 13 catalytic domain-containing protein</fullName>
    </recommendedName>
</protein>
<dbReference type="CDD" id="cd02857">
    <property type="entry name" value="E_set_CDase_PDE_N"/>
    <property type="match status" value="1"/>
</dbReference>
<dbReference type="PANTHER" id="PTHR10357">
    <property type="entry name" value="ALPHA-AMYLASE FAMILY MEMBER"/>
    <property type="match status" value="1"/>
</dbReference>